<dbReference type="InterPro" id="IPR041588">
    <property type="entry name" value="Integrase_H2C2"/>
</dbReference>
<keyword evidence="4" id="KW-1185">Reference proteome</keyword>
<dbReference type="PROSITE" id="PS50994">
    <property type="entry name" value="INTEGRASE"/>
    <property type="match status" value="1"/>
</dbReference>
<reference evidence="3 4" key="1">
    <citation type="submission" date="2020-11" db="EMBL/GenBank/DDBJ databases">
        <authorList>
            <person name="Wallbank WR R."/>
            <person name="Pardo Diaz C."/>
            <person name="Kozak K."/>
            <person name="Martin S."/>
            <person name="Jiggins C."/>
            <person name="Moest M."/>
            <person name="Warren A I."/>
            <person name="Generalovic N T."/>
            <person name="Byers J.R.P. K."/>
            <person name="Montejo-Kovacevich G."/>
            <person name="Yen C E."/>
        </authorList>
    </citation>
    <scope>NUCLEOTIDE SEQUENCE [LARGE SCALE GENOMIC DNA]</scope>
</reference>
<evidence type="ECO:0000256" key="1">
    <source>
        <dbReference type="ARBA" id="ARBA00012493"/>
    </source>
</evidence>
<dbReference type="InterPro" id="IPR001584">
    <property type="entry name" value="Integrase_cat-core"/>
</dbReference>
<dbReference type="Proteomes" id="UP000594454">
    <property type="component" value="Chromosome 1"/>
</dbReference>
<protein>
    <recommendedName>
        <fullName evidence="1">RNA-directed DNA polymerase</fullName>
        <ecNumber evidence="1">2.7.7.49</ecNumber>
    </recommendedName>
</protein>
<dbReference type="SUPFAM" id="SSF53098">
    <property type="entry name" value="Ribonuclease H-like"/>
    <property type="match status" value="1"/>
</dbReference>
<dbReference type="GO" id="GO:0015074">
    <property type="term" value="P:DNA integration"/>
    <property type="evidence" value="ECO:0007669"/>
    <property type="project" value="InterPro"/>
</dbReference>
<dbReference type="GO" id="GO:0003964">
    <property type="term" value="F:RNA-directed DNA polymerase activity"/>
    <property type="evidence" value="ECO:0007669"/>
    <property type="project" value="UniProtKB-EC"/>
</dbReference>
<evidence type="ECO:0000313" key="4">
    <source>
        <dbReference type="Proteomes" id="UP000594454"/>
    </source>
</evidence>
<feature type="domain" description="Integrase catalytic" evidence="2">
    <location>
        <begin position="186"/>
        <end position="340"/>
    </location>
</feature>
<dbReference type="EMBL" id="LR899009">
    <property type="protein sequence ID" value="CAD7078660.1"/>
    <property type="molecule type" value="Genomic_DNA"/>
</dbReference>
<dbReference type="Pfam" id="PF17921">
    <property type="entry name" value="Integrase_H2C2"/>
    <property type="match status" value="1"/>
</dbReference>
<dbReference type="AlphaFoldDB" id="A0A7R8YNN9"/>
<organism evidence="3 4">
    <name type="scientific">Hermetia illucens</name>
    <name type="common">Black soldier fly</name>
    <dbReference type="NCBI Taxonomy" id="343691"/>
    <lineage>
        <taxon>Eukaryota</taxon>
        <taxon>Metazoa</taxon>
        <taxon>Ecdysozoa</taxon>
        <taxon>Arthropoda</taxon>
        <taxon>Hexapoda</taxon>
        <taxon>Insecta</taxon>
        <taxon>Pterygota</taxon>
        <taxon>Neoptera</taxon>
        <taxon>Endopterygota</taxon>
        <taxon>Diptera</taxon>
        <taxon>Brachycera</taxon>
        <taxon>Stratiomyomorpha</taxon>
        <taxon>Stratiomyidae</taxon>
        <taxon>Hermetiinae</taxon>
        <taxon>Hermetia</taxon>
    </lineage>
</organism>
<dbReference type="OrthoDB" id="8031975at2759"/>
<gene>
    <name evidence="3" type="ORF">HERILL_LOCUS1915</name>
</gene>
<dbReference type="PANTHER" id="PTHR37984:SF5">
    <property type="entry name" value="PROTEIN NYNRIN-LIKE"/>
    <property type="match status" value="1"/>
</dbReference>
<dbReference type="InParanoid" id="A0A7R8YNN9"/>
<dbReference type="InterPro" id="IPR050951">
    <property type="entry name" value="Retrovirus_Pol_polyprotein"/>
</dbReference>
<dbReference type="PANTHER" id="PTHR37984">
    <property type="entry name" value="PROTEIN CBG26694"/>
    <property type="match status" value="1"/>
</dbReference>
<dbReference type="GO" id="GO:0003676">
    <property type="term" value="F:nucleic acid binding"/>
    <property type="evidence" value="ECO:0007669"/>
    <property type="project" value="InterPro"/>
</dbReference>
<evidence type="ECO:0000313" key="3">
    <source>
        <dbReference type="EMBL" id="CAD7078660.1"/>
    </source>
</evidence>
<sequence length="506" mass="60066">MESNRVTIHSGIEDRNDFISIKEGIVNIYKTQIIITKHKHRESKFVNKKLKIYIDENDIKCKNSVMDILRRYIPEKGKIGIYCELNDHMWNKIQLVIISLYSNNIKLKFLKCTKYAIDLLNEDQCCQKIKQIHENGNHRRINENFEEIKNLYHYNGIYKLLTKYINNCEICNLVKYDRPVKPKFKLTEIPSDINQILHIDIFFIGKKQFFACIDKFSKHLYTKETLDKTAITFINLIRERNANLGKPQKIIAENEFNLINVKDYLRSENIEVHFTSPNTHTGNSDMNSCHKTLIDQIRELTLTNPEMKITEKILKATEHYNNTIHSTTGYKPIEIQQGLHNKNKISQQIKRKKLKWIEYQNKNRELEQDIRHNRVFIKNYANERHKEEPKFRKVDIIKNENNEIILTKNNKPRNKIHPVRIKRIKKFMKNPEPNHKLKSELKTEKASEYIITDEQKLIIKHALNQGIVHNWNPSHDSVVSTNVSYRKNQQQSTGYSGQWSTMIDET</sequence>
<dbReference type="InterPro" id="IPR036397">
    <property type="entry name" value="RNaseH_sf"/>
</dbReference>
<accession>A0A7R8YNN9</accession>
<dbReference type="EC" id="2.7.7.49" evidence="1"/>
<name>A0A7R8YNN9_HERIL</name>
<dbReference type="InterPro" id="IPR012337">
    <property type="entry name" value="RNaseH-like_sf"/>
</dbReference>
<evidence type="ECO:0000259" key="2">
    <source>
        <dbReference type="PROSITE" id="PS50994"/>
    </source>
</evidence>
<proteinExistence type="predicted"/>
<dbReference type="Gene3D" id="3.30.420.10">
    <property type="entry name" value="Ribonuclease H-like superfamily/Ribonuclease H"/>
    <property type="match status" value="1"/>
</dbReference>